<comment type="caution">
    <text evidence="1">The sequence shown here is derived from an EMBL/GenBank/DDBJ whole genome shotgun (WGS) entry which is preliminary data.</text>
</comment>
<sequence length="119" mass="13108">MKETEHRGGEERGWAGYYRGLCSAGVQGRSCEWCVCPLIRPVFPVRTDSQVQYDLDRQTVDQNVQFPATGKANWMADITGSVAWASGQSNQLNGLVVCGDVEDGHCRTVISLFGAEDEH</sequence>
<accession>A0AAW2AZ70</accession>
<gene>
    <name evidence="1" type="ORF">ABG768_012487</name>
</gene>
<organism evidence="1 2">
    <name type="scientific">Culter alburnus</name>
    <name type="common">Topmouth culter</name>
    <dbReference type="NCBI Taxonomy" id="194366"/>
    <lineage>
        <taxon>Eukaryota</taxon>
        <taxon>Metazoa</taxon>
        <taxon>Chordata</taxon>
        <taxon>Craniata</taxon>
        <taxon>Vertebrata</taxon>
        <taxon>Euteleostomi</taxon>
        <taxon>Actinopterygii</taxon>
        <taxon>Neopterygii</taxon>
        <taxon>Teleostei</taxon>
        <taxon>Ostariophysi</taxon>
        <taxon>Cypriniformes</taxon>
        <taxon>Xenocyprididae</taxon>
        <taxon>Xenocypridinae</taxon>
        <taxon>Culter</taxon>
    </lineage>
</organism>
<evidence type="ECO:0000313" key="1">
    <source>
        <dbReference type="EMBL" id="KAK9979040.1"/>
    </source>
</evidence>
<evidence type="ECO:0000313" key="2">
    <source>
        <dbReference type="Proteomes" id="UP001479290"/>
    </source>
</evidence>
<reference evidence="1 2" key="1">
    <citation type="submission" date="2024-05" db="EMBL/GenBank/DDBJ databases">
        <title>A high-quality chromosomal-level genome assembly of Topmouth culter (Culter alburnus).</title>
        <authorList>
            <person name="Zhao H."/>
        </authorList>
    </citation>
    <scope>NUCLEOTIDE SEQUENCE [LARGE SCALE GENOMIC DNA]</scope>
    <source>
        <strain evidence="1">CATC2023</strain>
        <tissue evidence="1">Muscle</tissue>
    </source>
</reference>
<dbReference type="AlphaFoldDB" id="A0AAW2AZ70"/>
<protein>
    <submittedName>
        <fullName evidence="1">Uncharacterized protein</fullName>
    </submittedName>
</protein>
<proteinExistence type="predicted"/>
<dbReference type="EMBL" id="JAWDJR010000002">
    <property type="protein sequence ID" value="KAK9979040.1"/>
    <property type="molecule type" value="Genomic_DNA"/>
</dbReference>
<name>A0AAW2AZ70_CULAL</name>
<dbReference type="Proteomes" id="UP001479290">
    <property type="component" value="Unassembled WGS sequence"/>
</dbReference>
<keyword evidence="2" id="KW-1185">Reference proteome</keyword>